<comment type="caution">
    <text evidence="4">The sequence shown here is derived from an EMBL/GenBank/DDBJ whole genome shotgun (WGS) entry which is preliminary data.</text>
</comment>
<evidence type="ECO:0000313" key="4">
    <source>
        <dbReference type="EMBL" id="KAI6654942.1"/>
    </source>
</evidence>
<reference evidence="4 5" key="1">
    <citation type="journal article" date="2023" name="BMC Biol.">
        <title>The compact genome of the sponge Oopsacas minuta (Hexactinellida) is lacking key metazoan core genes.</title>
        <authorList>
            <person name="Santini S."/>
            <person name="Schenkelaars Q."/>
            <person name="Jourda C."/>
            <person name="Duchesne M."/>
            <person name="Belahbib H."/>
            <person name="Rocher C."/>
            <person name="Selva M."/>
            <person name="Riesgo A."/>
            <person name="Vervoort M."/>
            <person name="Leys S.P."/>
            <person name="Kodjabachian L."/>
            <person name="Le Bivic A."/>
            <person name="Borchiellini C."/>
            <person name="Claverie J.M."/>
            <person name="Renard E."/>
        </authorList>
    </citation>
    <scope>NUCLEOTIDE SEQUENCE [LARGE SCALE GENOMIC DNA]</scope>
    <source>
        <strain evidence="4">SPO-2</strain>
    </source>
</reference>
<dbReference type="InterPro" id="IPR036058">
    <property type="entry name" value="Kazal_dom_sf"/>
</dbReference>
<evidence type="ECO:0000259" key="3">
    <source>
        <dbReference type="PROSITE" id="PS51465"/>
    </source>
</evidence>
<proteinExistence type="predicted"/>
<evidence type="ECO:0000313" key="5">
    <source>
        <dbReference type="Proteomes" id="UP001165289"/>
    </source>
</evidence>
<organism evidence="4 5">
    <name type="scientific">Oopsacas minuta</name>
    <dbReference type="NCBI Taxonomy" id="111878"/>
    <lineage>
        <taxon>Eukaryota</taxon>
        <taxon>Metazoa</taxon>
        <taxon>Porifera</taxon>
        <taxon>Hexactinellida</taxon>
        <taxon>Hexasterophora</taxon>
        <taxon>Lyssacinosida</taxon>
        <taxon>Leucopsacidae</taxon>
        <taxon>Oopsacas</taxon>
    </lineage>
</organism>
<feature type="domain" description="Kazal-like" evidence="3">
    <location>
        <begin position="120"/>
        <end position="176"/>
    </location>
</feature>
<dbReference type="AlphaFoldDB" id="A0AAV7K1B3"/>
<dbReference type="PANTHER" id="PTHR10913">
    <property type="entry name" value="FOLLISTATIN-RELATED"/>
    <property type="match status" value="1"/>
</dbReference>
<feature type="domain" description="Kazal-like" evidence="3">
    <location>
        <begin position="43"/>
        <end position="94"/>
    </location>
</feature>
<gene>
    <name evidence="4" type="ORF">LOD99_2820</name>
</gene>
<accession>A0AAV7K1B3</accession>
<evidence type="ECO:0000256" key="2">
    <source>
        <dbReference type="SAM" id="MobiDB-lite"/>
    </source>
</evidence>
<name>A0AAV7K1B3_9METZ</name>
<dbReference type="GO" id="GO:0005615">
    <property type="term" value="C:extracellular space"/>
    <property type="evidence" value="ECO:0007669"/>
    <property type="project" value="TreeGrafter"/>
</dbReference>
<dbReference type="InterPro" id="IPR002350">
    <property type="entry name" value="Kazal_dom"/>
</dbReference>
<dbReference type="Gene3D" id="3.30.60.30">
    <property type="match status" value="2"/>
</dbReference>
<evidence type="ECO:0000256" key="1">
    <source>
        <dbReference type="ARBA" id="ARBA00023157"/>
    </source>
</evidence>
<dbReference type="SMART" id="SM00280">
    <property type="entry name" value="KAZAL"/>
    <property type="match status" value="2"/>
</dbReference>
<protein>
    <submittedName>
        <fullName evidence="4">Agrin-like</fullName>
    </submittedName>
</protein>
<dbReference type="SUPFAM" id="SSF100895">
    <property type="entry name" value="Kazal-type serine protease inhibitors"/>
    <property type="match status" value="2"/>
</dbReference>
<sequence>MKGNMELCGGPYGRYGVCGKGLGCTVNTKDFLTTENGRIGICRSVACLSTCQRKRVLPVCGSNGMVYKNVCEMERYACLKGLHISTQPLSYCVNNRYCRDRRNCDFVMHVSKSGNIKKAWKQAYKCSGMQTCAGRYSDRPWCASNGKSYSNKCQMNIYGCIIHEKLRPAYLGKCSTSHSEQGYGLLPLDTYTQPIMTYPTDTGTNPDSVPVYNSSDPYSN</sequence>
<dbReference type="EMBL" id="JAKMXF010000221">
    <property type="protein sequence ID" value="KAI6654942.1"/>
    <property type="molecule type" value="Genomic_DNA"/>
</dbReference>
<keyword evidence="1" id="KW-1015">Disulfide bond</keyword>
<dbReference type="Proteomes" id="UP001165289">
    <property type="component" value="Unassembled WGS sequence"/>
</dbReference>
<dbReference type="PANTHER" id="PTHR10913:SF81">
    <property type="entry name" value="KAZAL-LIKE DOMAIN-CONTAINING PROTEIN"/>
    <property type="match status" value="1"/>
</dbReference>
<keyword evidence="5" id="KW-1185">Reference proteome</keyword>
<dbReference type="GO" id="GO:0030154">
    <property type="term" value="P:cell differentiation"/>
    <property type="evidence" value="ECO:0007669"/>
    <property type="project" value="TreeGrafter"/>
</dbReference>
<dbReference type="CDD" id="cd00104">
    <property type="entry name" value="KAZAL_FS"/>
    <property type="match status" value="2"/>
</dbReference>
<dbReference type="PROSITE" id="PS51465">
    <property type="entry name" value="KAZAL_2"/>
    <property type="match status" value="2"/>
</dbReference>
<dbReference type="Pfam" id="PF07648">
    <property type="entry name" value="Kazal_2"/>
    <property type="match status" value="2"/>
</dbReference>
<dbReference type="InterPro" id="IPR050653">
    <property type="entry name" value="Prot_Inhib_GrowthFact_Antg"/>
</dbReference>
<feature type="region of interest" description="Disordered" evidence="2">
    <location>
        <begin position="199"/>
        <end position="220"/>
    </location>
</feature>